<gene>
    <name evidence="7" type="ORF">CcCBS67573_g04062</name>
</gene>
<dbReference type="GO" id="GO:0035869">
    <property type="term" value="C:ciliary transition zone"/>
    <property type="evidence" value="ECO:0007669"/>
    <property type="project" value="TreeGrafter"/>
</dbReference>
<organism evidence="7 8">
    <name type="scientific">Chytriomyces confervae</name>
    <dbReference type="NCBI Taxonomy" id="246404"/>
    <lineage>
        <taxon>Eukaryota</taxon>
        <taxon>Fungi</taxon>
        <taxon>Fungi incertae sedis</taxon>
        <taxon>Chytridiomycota</taxon>
        <taxon>Chytridiomycota incertae sedis</taxon>
        <taxon>Chytridiomycetes</taxon>
        <taxon>Chytridiales</taxon>
        <taxon>Chytriomycetaceae</taxon>
        <taxon>Chytriomyces</taxon>
    </lineage>
</organism>
<dbReference type="GO" id="GO:1905515">
    <property type="term" value="P:non-motile cilium assembly"/>
    <property type="evidence" value="ECO:0007669"/>
    <property type="project" value="TreeGrafter"/>
</dbReference>
<dbReference type="PANTHER" id="PTHR13531:SF0">
    <property type="entry name" value="GEO07735P1-RELATED"/>
    <property type="match status" value="1"/>
</dbReference>
<evidence type="ECO:0000256" key="6">
    <source>
        <dbReference type="SAM" id="Phobius"/>
    </source>
</evidence>
<dbReference type="EMBL" id="QEAP01000114">
    <property type="protein sequence ID" value="TPX74679.1"/>
    <property type="molecule type" value="Genomic_DNA"/>
</dbReference>
<evidence type="ECO:0000256" key="5">
    <source>
        <dbReference type="SAM" id="MobiDB-lite"/>
    </source>
</evidence>
<comment type="subcellular location">
    <subcellularLocation>
        <location evidence="1">Membrane</location>
        <topology evidence="1">Multi-pass membrane protein</topology>
    </subcellularLocation>
</comment>
<reference evidence="7 8" key="1">
    <citation type="journal article" date="2019" name="Sci. Rep.">
        <title>Comparative genomics of chytrid fungi reveal insights into the obligate biotrophic and pathogenic lifestyle of Synchytrium endobioticum.</title>
        <authorList>
            <person name="van de Vossenberg B.T.L.H."/>
            <person name="Warris S."/>
            <person name="Nguyen H.D.T."/>
            <person name="van Gent-Pelzer M.P.E."/>
            <person name="Joly D.L."/>
            <person name="van de Geest H.C."/>
            <person name="Bonants P.J.M."/>
            <person name="Smith D.S."/>
            <person name="Levesque C.A."/>
            <person name="van der Lee T.A.J."/>
        </authorList>
    </citation>
    <scope>NUCLEOTIDE SEQUENCE [LARGE SCALE GENOMIC DNA]</scope>
    <source>
        <strain evidence="7 8">CBS 675.73</strain>
    </source>
</reference>
<keyword evidence="8" id="KW-1185">Reference proteome</keyword>
<feature type="transmembrane region" description="Helical" evidence="6">
    <location>
        <begin position="90"/>
        <end position="108"/>
    </location>
</feature>
<comment type="caution">
    <text evidence="7">The sequence shown here is derived from an EMBL/GenBank/DDBJ whole genome shotgun (WGS) entry which is preliminary data.</text>
</comment>
<dbReference type="AlphaFoldDB" id="A0A507FEA1"/>
<dbReference type="InterPro" id="IPR019184">
    <property type="entry name" value="Uncharacterised_TM-17"/>
</dbReference>
<dbReference type="STRING" id="246404.A0A507FEA1"/>
<dbReference type="Pfam" id="PF09799">
    <property type="entry name" value="Transmemb_17"/>
    <property type="match status" value="1"/>
</dbReference>
<dbReference type="OrthoDB" id="262535at2759"/>
<evidence type="ECO:0000313" key="7">
    <source>
        <dbReference type="EMBL" id="TPX74679.1"/>
    </source>
</evidence>
<feature type="compositionally biased region" description="Polar residues" evidence="5">
    <location>
        <begin position="34"/>
        <end position="56"/>
    </location>
</feature>
<feature type="compositionally biased region" description="Low complexity" evidence="5">
    <location>
        <begin position="9"/>
        <end position="24"/>
    </location>
</feature>
<sequence>MSSPTKQRAPSSATATSPSHATSPKSKRRERSDPQQQSESAANSNPATSPHSSSKSPKALTQPPPTAPAASHKIYSSLPLQIMIFLNERFFPIMWIILLAMLIYKGVWFPYVGIALPLEIFGLFPFAVLEAARLFLGNRGNKMEERGSFAIFLGLTLVTIFAYLFYGIWQTYVTIVDLVVCGIGLVFVVAELLSGVVQIISFHRLV</sequence>
<evidence type="ECO:0000256" key="3">
    <source>
        <dbReference type="ARBA" id="ARBA00022989"/>
    </source>
</evidence>
<evidence type="ECO:0000256" key="1">
    <source>
        <dbReference type="ARBA" id="ARBA00004141"/>
    </source>
</evidence>
<feature type="transmembrane region" description="Helical" evidence="6">
    <location>
        <begin position="114"/>
        <end position="136"/>
    </location>
</feature>
<keyword evidence="4 6" id="KW-0472">Membrane</keyword>
<evidence type="ECO:0000256" key="2">
    <source>
        <dbReference type="ARBA" id="ARBA00022692"/>
    </source>
</evidence>
<evidence type="ECO:0000256" key="4">
    <source>
        <dbReference type="ARBA" id="ARBA00023136"/>
    </source>
</evidence>
<feature type="transmembrane region" description="Helical" evidence="6">
    <location>
        <begin position="148"/>
        <end position="169"/>
    </location>
</feature>
<dbReference type="PANTHER" id="PTHR13531">
    <property type="entry name" value="GEO07735P1-RELATED-RELATED"/>
    <property type="match status" value="1"/>
</dbReference>
<feature type="transmembrane region" description="Helical" evidence="6">
    <location>
        <begin position="175"/>
        <end position="200"/>
    </location>
</feature>
<proteinExistence type="predicted"/>
<evidence type="ECO:0000313" key="8">
    <source>
        <dbReference type="Proteomes" id="UP000320333"/>
    </source>
</evidence>
<keyword evidence="2 6" id="KW-0812">Transmembrane</keyword>
<dbReference type="Proteomes" id="UP000320333">
    <property type="component" value="Unassembled WGS sequence"/>
</dbReference>
<accession>A0A507FEA1</accession>
<name>A0A507FEA1_9FUNG</name>
<protein>
    <submittedName>
        <fullName evidence="7">Uncharacterized protein</fullName>
    </submittedName>
</protein>
<feature type="region of interest" description="Disordered" evidence="5">
    <location>
        <begin position="1"/>
        <end position="68"/>
    </location>
</feature>
<dbReference type="GO" id="GO:0016020">
    <property type="term" value="C:membrane"/>
    <property type="evidence" value="ECO:0007669"/>
    <property type="project" value="UniProtKB-SubCell"/>
</dbReference>
<keyword evidence="3 6" id="KW-1133">Transmembrane helix</keyword>